<dbReference type="SUPFAM" id="SSF53807">
    <property type="entry name" value="Helical backbone' metal receptor"/>
    <property type="match status" value="1"/>
</dbReference>
<dbReference type="PANTHER" id="PTHR30535:SF34">
    <property type="entry name" value="MOLYBDATE-BINDING PROTEIN MOLA"/>
    <property type="match status" value="1"/>
</dbReference>
<proteinExistence type="inferred from homology"/>
<dbReference type="HOGENOM" id="CLU_038034_2_5_9"/>
<evidence type="ECO:0000259" key="3">
    <source>
        <dbReference type="PROSITE" id="PS50983"/>
    </source>
</evidence>
<sequence>MTAYEDRMVDFVSVFWCDFDPSSFEDEGSYFDGRTLLTHERTNLRRRIHMKKFWKIGVSAFLTIGLLAACGQEAKNDKSAATEEQTQQETSKVEEATFPITITDAIGKEMTLEAPPEKIVSLIPSNTEILFGLGLKDEIVGVTDNDDYPPEVAEKDKVGGMEYNIEQIIALKPDIVFAHESSMSLSESAIAQLESAGVKVFVVKNAQNFNETYTTIEQLGRATGKLPEAENIIADMKAKVEAVQEKVKDVEPKNVFVEASDEPNIYTAGQGTFMNAMLEMIHAKNVAADGDNWYEISAEQIITKNPDVIVVTYSYVPDILTKIPKRAGFDTINAVKNNAIVQVDESTTSRQGPRLADGLEELAKAIYPEVFK</sequence>
<keyword evidence="2" id="KW-0732">Signal</keyword>
<dbReference type="GO" id="GO:0071281">
    <property type="term" value="P:cellular response to iron ion"/>
    <property type="evidence" value="ECO:0007669"/>
    <property type="project" value="TreeGrafter"/>
</dbReference>
<comment type="similarity">
    <text evidence="1">Belongs to the bacterial solute-binding protein 8 family.</text>
</comment>
<dbReference type="NCBIfam" id="NF038402">
    <property type="entry name" value="TroA_like"/>
    <property type="match status" value="1"/>
</dbReference>
<protein>
    <submittedName>
        <fullName evidence="4">Vitamin B12-binding protein</fullName>
    </submittedName>
</protein>
<dbReference type="EMBL" id="CP000817">
    <property type="protein sequence ID" value="ACA38577.1"/>
    <property type="molecule type" value="Genomic_DNA"/>
</dbReference>
<dbReference type="Gene3D" id="3.40.50.1980">
    <property type="entry name" value="Nitrogenase molybdenum iron protein domain"/>
    <property type="match status" value="2"/>
</dbReference>
<dbReference type="InterPro" id="IPR002491">
    <property type="entry name" value="ABC_transptr_periplasmic_BD"/>
</dbReference>
<evidence type="ECO:0000256" key="2">
    <source>
        <dbReference type="ARBA" id="ARBA00022729"/>
    </source>
</evidence>
<dbReference type="EnsemblBacteria" id="ACA38577">
    <property type="protein sequence ID" value="ACA38577"/>
    <property type="gene ID" value="Bsph_0965"/>
</dbReference>
<evidence type="ECO:0000313" key="4">
    <source>
        <dbReference type="EMBL" id="ACA38577.1"/>
    </source>
</evidence>
<feature type="domain" description="Fe/B12 periplasmic-binding" evidence="3">
    <location>
        <begin position="118"/>
        <end position="370"/>
    </location>
</feature>
<dbReference type="FunFam" id="3.40.50.1980:FF:000035">
    <property type="entry name" value="Iron ABC transporter substrate-binding protein"/>
    <property type="match status" value="1"/>
</dbReference>
<dbReference type="PANTHER" id="PTHR30535">
    <property type="entry name" value="VITAMIN B12-BINDING PROTEIN"/>
    <property type="match status" value="1"/>
</dbReference>
<organism evidence="4 5">
    <name type="scientific">Lysinibacillus sphaericus (strain C3-41)</name>
    <dbReference type="NCBI Taxonomy" id="444177"/>
    <lineage>
        <taxon>Bacteria</taxon>
        <taxon>Bacillati</taxon>
        <taxon>Bacillota</taxon>
        <taxon>Bacilli</taxon>
        <taxon>Bacillales</taxon>
        <taxon>Bacillaceae</taxon>
        <taxon>Lysinibacillus</taxon>
    </lineage>
</organism>
<dbReference type="InterPro" id="IPR054828">
    <property type="entry name" value="Vit_B12_bind_prot"/>
</dbReference>
<dbReference type="PROSITE" id="PS50983">
    <property type="entry name" value="FE_B12_PBP"/>
    <property type="match status" value="1"/>
</dbReference>
<dbReference type="AlphaFoldDB" id="B1I039"/>
<dbReference type="InterPro" id="IPR050902">
    <property type="entry name" value="ABC_Transporter_SBP"/>
</dbReference>
<dbReference type="Proteomes" id="UP000002164">
    <property type="component" value="Chromosome"/>
</dbReference>
<name>B1I039_LYSSC</name>
<evidence type="ECO:0000313" key="5">
    <source>
        <dbReference type="Proteomes" id="UP000002164"/>
    </source>
</evidence>
<accession>B1I039</accession>
<dbReference type="Pfam" id="PF01497">
    <property type="entry name" value="Peripla_BP_2"/>
    <property type="match status" value="1"/>
</dbReference>
<dbReference type="CDD" id="cd01143">
    <property type="entry name" value="YvrC"/>
    <property type="match status" value="1"/>
</dbReference>
<evidence type="ECO:0000256" key="1">
    <source>
        <dbReference type="ARBA" id="ARBA00008814"/>
    </source>
</evidence>
<gene>
    <name evidence="4" type="ordered locus">Bsph_0965</name>
</gene>
<reference evidence="4 5" key="1">
    <citation type="journal article" date="2008" name="J. Bacteriol.">
        <title>Complete genome sequence of the mosquitocidal bacterium Bacillus sphaericus C3-41 and comparison with those of closely related Bacillus species.</title>
        <authorList>
            <person name="Hu X."/>
            <person name="Fan W."/>
            <person name="Han B."/>
            <person name="Liu H."/>
            <person name="Zheng D."/>
            <person name="Li Q."/>
            <person name="Dong W."/>
            <person name="Yan J."/>
            <person name="Gao M."/>
            <person name="Berry C."/>
            <person name="Yuan Z."/>
        </authorList>
    </citation>
    <scope>NUCLEOTIDE SEQUENCE [LARGE SCALE GENOMIC DNA]</scope>
    <source>
        <strain evidence="4 5">C3-41</strain>
    </source>
</reference>
<dbReference type="KEGG" id="lsp:Bsph_0965"/>